<sequence>MRVDGVVRLLVEVFGGAWRPFNISCNQAIKVEKMANGLIPGATTLLLLLLTLATADTDTDLVLDTDGNPLEVGSEYYIRRAIGFWGGIGRSGRDDTSLSCPLFAIEYQSPSNVGDPLKFVPVNDTQTKIHLSSDVKIHFRNSTDCQSDGFWRLRFSDGPAVAFLVIASGDPEITRVPFRIESVIRSNSTTYYRIDFLFPEPPQPRYCLTVIRDTCSEHRLVGLTDNIARAVLFVFDKNKKDVVASV</sequence>
<dbReference type="PANTHER" id="PTHR33107">
    <property type="entry name" value="KUNITZ TRYPSIN INHIBITOR 2"/>
    <property type="match status" value="1"/>
</dbReference>
<comment type="caution">
    <text evidence="1">The sequence shown here is derived from an EMBL/GenBank/DDBJ whole genome shotgun (WGS) entry which is preliminary data.</text>
</comment>
<dbReference type="Gene3D" id="2.80.10.50">
    <property type="match status" value="1"/>
</dbReference>
<gene>
    <name evidence="1" type="ORF">Cgig2_024354</name>
</gene>
<protein>
    <submittedName>
        <fullName evidence="1">Uncharacterized protein</fullName>
    </submittedName>
</protein>
<dbReference type="AlphaFoldDB" id="A0A9Q1K2B8"/>
<dbReference type="EMBL" id="JAKOGI010000420">
    <property type="protein sequence ID" value="KAJ8435367.1"/>
    <property type="molecule type" value="Genomic_DNA"/>
</dbReference>
<dbReference type="PANTHER" id="PTHR33107:SF5">
    <property type="entry name" value="KUNITZ TRYPSIN INHIBITOR 5"/>
    <property type="match status" value="1"/>
</dbReference>
<name>A0A9Q1K2B8_9CARY</name>
<keyword evidence="2" id="KW-1185">Reference proteome</keyword>
<dbReference type="InterPro" id="IPR002160">
    <property type="entry name" value="Prot_inh_Kunz-lg"/>
</dbReference>
<dbReference type="PROSITE" id="PS00283">
    <property type="entry name" value="SOYBEAN_KUNITZ"/>
    <property type="match status" value="1"/>
</dbReference>
<evidence type="ECO:0000313" key="2">
    <source>
        <dbReference type="Proteomes" id="UP001153076"/>
    </source>
</evidence>
<proteinExistence type="predicted"/>
<accession>A0A9Q1K2B8</accession>
<dbReference type="SUPFAM" id="SSF50386">
    <property type="entry name" value="STI-like"/>
    <property type="match status" value="1"/>
</dbReference>
<reference evidence="1" key="1">
    <citation type="submission" date="2022-04" db="EMBL/GenBank/DDBJ databases">
        <title>Carnegiea gigantea Genome sequencing and assembly v2.</title>
        <authorList>
            <person name="Copetti D."/>
            <person name="Sanderson M.J."/>
            <person name="Burquez A."/>
            <person name="Wojciechowski M.F."/>
        </authorList>
    </citation>
    <scope>NUCLEOTIDE SEQUENCE</scope>
    <source>
        <strain evidence="1">SGP5-SGP5p</strain>
        <tissue evidence="1">Aerial part</tissue>
    </source>
</reference>
<dbReference type="InterPro" id="IPR011065">
    <property type="entry name" value="Kunitz_inhibitor_STI-like_sf"/>
</dbReference>
<dbReference type="Proteomes" id="UP001153076">
    <property type="component" value="Unassembled WGS sequence"/>
</dbReference>
<dbReference type="GO" id="GO:0004866">
    <property type="term" value="F:endopeptidase inhibitor activity"/>
    <property type="evidence" value="ECO:0007669"/>
    <property type="project" value="InterPro"/>
</dbReference>
<dbReference type="Pfam" id="PF00197">
    <property type="entry name" value="Kunitz_legume"/>
    <property type="match status" value="1"/>
</dbReference>
<dbReference type="SMART" id="SM00452">
    <property type="entry name" value="STI"/>
    <property type="match status" value="1"/>
</dbReference>
<organism evidence="1 2">
    <name type="scientific">Carnegiea gigantea</name>
    <dbReference type="NCBI Taxonomy" id="171969"/>
    <lineage>
        <taxon>Eukaryota</taxon>
        <taxon>Viridiplantae</taxon>
        <taxon>Streptophyta</taxon>
        <taxon>Embryophyta</taxon>
        <taxon>Tracheophyta</taxon>
        <taxon>Spermatophyta</taxon>
        <taxon>Magnoliopsida</taxon>
        <taxon>eudicotyledons</taxon>
        <taxon>Gunneridae</taxon>
        <taxon>Pentapetalae</taxon>
        <taxon>Caryophyllales</taxon>
        <taxon>Cactineae</taxon>
        <taxon>Cactaceae</taxon>
        <taxon>Cactoideae</taxon>
        <taxon>Echinocereeae</taxon>
        <taxon>Carnegiea</taxon>
    </lineage>
</organism>
<evidence type="ECO:0000313" key="1">
    <source>
        <dbReference type="EMBL" id="KAJ8435367.1"/>
    </source>
</evidence>